<gene>
    <name evidence="3" type="ordered locus">Mnod_5595</name>
</gene>
<evidence type="ECO:0000313" key="4">
    <source>
        <dbReference type="Proteomes" id="UP000008207"/>
    </source>
</evidence>
<feature type="region of interest" description="Disordered" evidence="2">
    <location>
        <begin position="1"/>
        <end position="45"/>
    </location>
</feature>
<accession>B8IPB9</accession>
<keyword evidence="1" id="KW-0175">Coiled coil</keyword>
<name>B8IPB9_METNO</name>
<dbReference type="RefSeq" id="WP_015932041.1">
    <property type="nucleotide sequence ID" value="NC_011894.1"/>
</dbReference>
<feature type="compositionally biased region" description="Low complexity" evidence="2">
    <location>
        <begin position="329"/>
        <end position="370"/>
    </location>
</feature>
<evidence type="ECO:0000313" key="3">
    <source>
        <dbReference type="EMBL" id="ACL60437.1"/>
    </source>
</evidence>
<feature type="region of interest" description="Disordered" evidence="2">
    <location>
        <begin position="301"/>
        <end position="384"/>
    </location>
</feature>
<evidence type="ECO:0000256" key="1">
    <source>
        <dbReference type="SAM" id="Coils"/>
    </source>
</evidence>
<sequence>MLLRPLTPALRMPGASAGDPSDRRSPPADSRSKPSPAPDAAGQAANWAEAFRREYPDLFEAPPAPVRPRPPVPRLARMVAALLFGTAIGAALGPAALRPHSADAGRRDESAHRLTQAEAQVAALSQEVRSTREAEAAARAQAAQAETRAQEAGRRAAAAAADEEALRGLRKQLTRAQAQAADRAQALDTSAAALAASEAEVSGLRRSLAEATTALSAAEAAVAEARSGRAAAEAALAEAQRAQESAQPRPAALPTEPASAGASAVPPSADVATADDLRTTVAPTPRFVSFHAAQPISGTPFTAFWPSDPHTPVAEGAAGPVPNPPPRPDGTSTAPGSGAGATRTAGPARPAAARGRAARAAARTSGASRPTPDRSGQKPGGFFD</sequence>
<dbReference type="HOGENOM" id="CLU_719261_0_0_5"/>
<protein>
    <submittedName>
        <fullName evidence="3">Uncharacterized protein</fullName>
    </submittedName>
</protein>
<feature type="region of interest" description="Disordered" evidence="2">
    <location>
        <begin position="234"/>
        <end position="269"/>
    </location>
</feature>
<evidence type="ECO:0000256" key="2">
    <source>
        <dbReference type="SAM" id="MobiDB-lite"/>
    </source>
</evidence>
<dbReference type="EMBL" id="CP001349">
    <property type="protein sequence ID" value="ACL60437.1"/>
    <property type="molecule type" value="Genomic_DNA"/>
</dbReference>
<feature type="coiled-coil region" evidence="1">
    <location>
        <begin position="107"/>
        <end position="179"/>
    </location>
</feature>
<proteinExistence type="predicted"/>
<keyword evidence="4" id="KW-1185">Reference proteome</keyword>
<reference evidence="3 4" key="1">
    <citation type="submission" date="2009-01" db="EMBL/GenBank/DDBJ databases">
        <title>Complete sequence of chromosome of Methylobacterium nodulans ORS 2060.</title>
        <authorList>
            <consortium name="US DOE Joint Genome Institute"/>
            <person name="Lucas S."/>
            <person name="Copeland A."/>
            <person name="Lapidus A."/>
            <person name="Glavina del Rio T."/>
            <person name="Dalin E."/>
            <person name="Tice H."/>
            <person name="Bruce D."/>
            <person name="Goodwin L."/>
            <person name="Pitluck S."/>
            <person name="Sims D."/>
            <person name="Brettin T."/>
            <person name="Detter J.C."/>
            <person name="Han C."/>
            <person name="Larimer F."/>
            <person name="Land M."/>
            <person name="Hauser L."/>
            <person name="Kyrpides N."/>
            <person name="Ivanova N."/>
            <person name="Marx C.J."/>
            <person name="Richardson P."/>
        </authorList>
    </citation>
    <scope>NUCLEOTIDE SEQUENCE [LARGE SCALE GENOMIC DNA]</scope>
    <source>
        <strain evidence="4">LMG 21967 / CNCM I-2342 / ORS 2060</strain>
    </source>
</reference>
<feature type="compositionally biased region" description="Basic and acidic residues" evidence="2">
    <location>
        <begin position="20"/>
        <end position="32"/>
    </location>
</feature>
<dbReference type="KEGG" id="mno:Mnod_5595"/>
<organism evidence="3 4">
    <name type="scientific">Methylobacterium nodulans (strain LMG 21967 / CNCM I-2342 / ORS 2060)</name>
    <dbReference type="NCBI Taxonomy" id="460265"/>
    <lineage>
        <taxon>Bacteria</taxon>
        <taxon>Pseudomonadati</taxon>
        <taxon>Pseudomonadota</taxon>
        <taxon>Alphaproteobacteria</taxon>
        <taxon>Hyphomicrobiales</taxon>
        <taxon>Methylobacteriaceae</taxon>
        <taxon>Methylobacterium</taxon>
    </lineage>
</organism>
<dbReference type="AlphaFoldDB" id="B8IPB9"/>
<dbReference type="Proteomes" id="UP000008207">
    <property type="component" value="Chromosome"/>
</dbReference>